<reference evidence="2 3" key="1">
    <citation type="submission" date="2024-01" db="EMBL/GenBank/DDBJ databases">
        <title>Pedobacter sp. nov., isolated from fresh soil.</title>
        <authorList>
            <person name="Le N.T.T."/>
        </authorList>
    </citation>
    <scope>NUCLEOTIDE SEQUENCE [LARGE SCALE GENOMIC DNA]</scope>
    <source>
        <strain evidence="2 3">KR3-3</strain>
    </source>
</reference>
<name>A0ABU7I9T4_9SPHI</name>
<accession>A0ABU7I9T4</accession>
<dbReference type="InterPro" id="IPR046615">
    <property type="entry name" value="DUF6728"/>
</dbReference>
<sequence length="47" mass="5630">MYFFRKNNPDRPKNTNIKIMHAINAIAIILFLGGIIWKLVQWFILKK</sequence>
<dbReference type="Pfam" id="PF20498">
    <property type="entry name" value="DUF6728"/>
    <property type="match status" value="1"/>
</dbReference>
<protein>
    <submittedName>
        <fullName evidence="2">DUF6728 family protein</fullName>
    </submittedName>
</protein>
<feature type="transmembrane region" description="Helical" evidence="1">
    <location>
        <begin position="21"/>
        <end position="44"/>
    </location>
</feature>
<gene>
    <name evidence="2" type="ORF">VRU48_14080</name>
</gene>
<dbReference type="Proteomes" id="UP001336835">
    <property type="component" value="Unassembled WGS sequence"/>
</dbReference>
<keyword evidence="1" id="KW-1133">Transmembrane helix</keyword>
<keyword evidence="1" id="KW-0472">Membrane</keyword>
<evidence type="ECO:0000313" key="2">
    <source>
        <dbReference type="EMBL" id="MEE1946248.1"/>
    </source>
</evidence>
<keyword evidence="1" id="KW-0812">Transmembrane</keyword>
<comment type="caution">
    <text evidence="2">The sequence shown here is derived from an EMBL/GenBank/DDBJ whole genome shotgun (WGS) entry which is preliminary data.</text>
</comment>
<dbReference type="RefSeq" id="WP_330108556.1">
    <property type="nucleotide sequence ID" value="NZ_JAZDQT010000002.1"/>
</dbReference>
<keyword evidence="3" id="KW-1185">Reference proteome</keyword>
<evidence type="ECO:0000256" key="1">
    <source>
        <dbReference type="SAM" id="Phobius"/>
    </source>
</evidence>
<evidence type="ECO:0000313" key="3">
    <source>
        <dbReference type="Proteomes" id="UP001336835"/>
    </source>
</evidence>
<proteinExistence type="predicted"/>
<dbReference type="EMBL" id="JAZDQT010000002">
    <property type="protein sequence ID" value="MEE1946248.1"/>
    <property type="molecule type" value="Genomic_DNA"/>
</dbReference>
<organism evidence="2 3">
    <name type="scientific">Pedobacter albus</name>
    <dbReference type="NCBI Taxonomy" id="3113905"/>
    <lineage>
        <taxon>Bacteria</taxon>
        <taxon>Pseudomonadati</taxon>
        <taxon>Bacteroidota</taxon>
        <taxon>Sphingobacteriia</taxon>
        <taxon>Sphingobacteriales</taxon>
        <taxon>Sphingobacteriaceae</taxon>
        <taxon>Pedobacter</taxon>
    </lineage>
</organism>